<dbReference type="PROSITE" id="PS01014">
    <property type="entry name" value="NUSG"/>
    <property type="match status" value="1"/>
</dbReference>
<dbReference type="GO" id="GO:0032784">
    <property type="term" value="P:regulation of DNA-templated transcription elongation"/>
    <property type="evidence" value="ECO:0007669"/>
    <property type="project" value="InterPro"/>
</dbReference>
<evidence type="ECO:0000256" key="2">
    <source>
        <dbReference type="ARBA" id="ARBA00022814"/>
    </source>
</evidence>
<evidence type="ECO:0000256" key="6">
    <source>
        <dbReference type="NCBIfam" id="TIGR00922"/>
    </source>
</evidence>
<keyword evidence="3 5" id="KW-0805">Transcription regulation</keyword>
<dbReference type="InterPro" id="IPR006645">
    <property type="entry name" value="NGN-like_dom"/>
</dbReference>
<name>A0A068NIS1_FIMGI</name>
<evidence type="ECO:0000259" key="9">
    <source>
        <dbReference type="SMART" id="SM00739"/>
    </source>
</evidence>
<dbReference type="PANTHER" id="PTHR30265">
    <property type="entry name" value="RHO-INTERACTING TRANSCRIPTION TERMINATION FACTOR NUSG"/>
    <property type="match status" value="1"/>
</dbReference>
<organism evidence="10 11">
    <name type="scientific">Fimbriimonas ginsengisoli Gsoil 348</name>
    <dbReference type="NCBI Taxonomy" id="661478"/>
    <lineage>
        <taxon>Bacteria</taxon>
        <taxon>Bacillati</taxon>
        <taxon>Armatimonadota</taxon>
        <taxon>Fimbriimonadia</taxon>
        <taxon>Fimbriimonadales</taxon>
        <taxon>Fimbriimonadaceae</taxon>
        <taxon>Fimbriimonas</taxon>
    </lineage>
</organism>
<sequence length="175" mass="20185">MPKAWYAVHTIAGHENKVKDVLTRRAQVEGFWDVDMYQILIPTEREMQTRNGKRYEMDRKVFPGYILIQMQMTDDTFKLVKSTSGVTGFVQSGNKPVPLEEYEVRRIMTNLEASKEAPKVNWNKGDAIRVVEGPFSDFTGKIEEVTPDKEKLKVLINIFGRDTPVELDFSQVEKL</sequence>
<dbReference type="HAMAP" id="MF_00948">
    <property type="entry name" value="NusG"/>
    <property type="match status" value="1"/>
</dbReference>
<evidence type="ECO:0000256" key="7">
    <source>
        <dbReference type="RuleBase" id="RU000538"/>
    </source>
</evidence>
<evidence type="ECO:0000256" key="4">
    <source>
        <dbReference type="ARBA" id="ARBA00023163"/>
    </source>
</evidence>
<dbReference type="AlphaFoldDB" id="A0A068NIS1"/>
<dbReference type="InterPro" id="IPR008991">
    <property type="entry name" value="Translation_prot_SH3-like_sf"/>
</dbReference>
<reference evidence="10 11" key="1">
    <citation type="journal article" date="2014" name="PLoS ONE">
        <title>The first complete genome sequence of the class fimbriimonadia in the phylum armatimonadetes.</title>
        <authorList>
            <person name="Hu Z.Y."/>
            <person name="Wang Y.Z."/>
            <person name="Im W.T."/>
            <person name="Wang S.Y."/>
            <person name="Zhao G.P."/>
            <person name="Zheng H.J."/>
            <person name="Quan Z.X."/>
        </authorList>
    </citation>
    <scope>NUCLEOTIDE SEQUENCE [LARGE SCALE GENOMIC DNA]</scope>
    <source>
        <strain evidence="10">Gsoil 348</strain>
    </source>
</reference>
<dbReference type="InterPro" id="IPR015869">
    <property type="entry name" value="Transcrpt_antiterm_NusG_bac_CS"/>
</dbReference>
<dbReference type="InterPro" id="IPR005824">
    <property type="entry name" value="KOW"/>
</dbReference>
<dbReference type="InterPro" id="IPR036735">
    <property type="entry name" value="NGN_dom_sf"/>
</dbReference>
<dbReference type="GO" id="GO:0005829">
    <property type="term" value="C:cytosol"/>
    <property type="evidence" value="ECO:0007669"/>
    <property type="project" value="UniProtKB-ARBA"/>
</dbReference>
<dbReference type="SMART" id="SM00738">
    <property type="entry name" value="NGN"/>
    <property type="match status" value="1"/>
</dbReference>
<dbReference type="PANTHER" id="PTHR30265:SF2">
    <property type="entry name" value="TRANSCRIPTION TERMINATION_ANTITERMINATION PROTEIN NUSG"/>
    <property type="match status" value="1"/>
</dbReference>
<dbReference type="PRINTS" id="PR00338">
    <property type="entry name" value="NUSGTNSCPFCT"/>
</dbReference>
<dbReference type="NCBIfam" id="TIGR00922">
    <property type="entry name" value="nusG"/>
    <property type="match status" value="1"/>
</dbReference>
<dbReference type="HOGENOM" id="CLU_067287_1_1_0"/>
<dbReference type="GO" id="GO:0006354">
    <property type="term" value="P:DNA-templated transcription elongation"/>
    <property type="evidence" value="ECO:0007669"/>
    <property type="project" value="UniProtKB-UniRule"/>
</dbReference>
<dbReference type="InterPro" id="IPR001062">
    <property type="entry name" value="Transcrpt_antiterm_NusG"/>
</dbReference>
<evidence type="ECO:0000256" key="3">
    <source>
        <dbReference type="ARBA" id="ARBA00023015"/>
    </source>
</evidence>
<dbReference type="GO" id="GO:0006353">
    <property type="term" value="P:DNA-templated transcription termination"/>
    <property type="evidence" value="ECO:0007669"/>
    <property type="project" value="UniProtKB-UniRule"/>
</dbReference>
<dbReference type="CDD" id="cd09891">
    <property type="entry name" value="NGN_Bact_1"/>
    <property type="match status" value="1"/>
</dbReference>
<dbReference type="STRING" id="661478.OP10G_0058"/>
<comment type="function">
    <text evidence="5 7">Participates in transcription elongation, termination and antitermination.</text>
</comment>
<dbReference type="Proteomes" id="UP000027982">
    <property type="component" value="Chromosome"/>
</dbReference>
<keyword evidence="2 5" id="KW-0889">Transcription antitermination</keyword>
<dbReference type="GO" id="GO:0031564">
    <property type="term" value="P:transcription antitermination"/>
    <property type="evidence" value="ECO:0007669"/>
    <property type="project" value="UniProtKB-UniRule"/>
</dbReference>
<dbReference type="Gene3D" id="2.30.30.30">
    <property type="match status" value="1"/>
</dbReference>
<feature type="domain" description="NusG-like N-terminal" evidence="8">
    <location>
        <begin position="2"/>
        <end position="111"/>
    </location>
</feature>
<dbReference type="FunFam" id="2.30.30.30:FF:000002">
    <property type="entry name" value="Transcription termination/antitermination factor NusG"/>
    <property type="match status" value="1"/>
</dbReference>
<dbReference type="SMART" id="SM00739">
    <property type="entry name" value="KOW"/>
    <property type="match status" value="1"/>
</dbReference>
<dbReference type="EMBL" id="CP007139">
    <property type="protein sequence ID" value="AIE83426.1"/>
    <property type="molecule type" value="Genomic_DNA"/>
</dbReference>
<evidence type="ECO:0000256" key="1">
    <source>
        <dbReference type="ARBA" id="ARBA00022472"/>
    </source>
</evidence>
<evidence type="ECO:0000259" key="8">
    <source>
        <dbReference type="SMART" id="SM00738"/>
    </source>
</evidence>
<evidence type="ECO:0000256" key="5">
    <source>
        <dbReference type="HAMAP-Rule" id="MF_00948"/>
    </source>
</evidence>
<dbReference type="SUPFAM" id="SSF50104">
    <property type="entry name" value="Translation proteins SH3-like domain"/>
    <property type="match status" value="1"/>
</dbReference>
<proteinExistence type="inferred from homology"/>
<dbReference type="Gene3D" id="3.30.70.940">
    <property type="entry name" value="NusG, N-terminal domain"/>
    <property type="match status" value="1"/>
</dbReference>
<keyword evidence="11" id="KW-1185">Reference proteome</keyword>
<accession>A0A068NIS1</accession>
<dbReference type="Pfam" id="PF02357">
    <property type="entry name" value="NusG"/>
    <property type="match status" value="1"/>
</dbReference>
<dbReference type="RefSeq" id="WP_025227895.1">
    <property type="nucleotide sequence ID" value="NZ_CP007139.1"/>
</dbReference>
<dbReference type="eggNOG" id="COG0250">
    <property type="taxonomic scope" value="Bacteria"/>
</dbReference>
<keyword evidence="4 5" id="KW-0804">Transcription</keyword>
<feature type="domain" description="KOW" evidence="9">
    <location>
        <begin position="121"/>
        <end position="148"/>
    </location>
</feature>
<keyword evidence="1 5" id="KW-0806">Transcription termination</keyword>
<gene>
    <name evidence="5" type="primary">nusG</name>
    <name evidence="10" type="ORF">OP10G_0058</name>
</gene>
<protein>
    <recommendedName>
        <fullName evidence="5 6">Transcription termination/antitermination protein NusG</fullName>
    </recommendedName>
</protein>
<dbReference type="InterPro" id="IPR043425">
    <property type="entry name" value="NusG-like"/>
</dbReference>
<comment type="similarity">
    <text evidence="5 7">Belongs to the NusG family.</text>
</comment>
<dbReference type="KEGG" id="fgi:OP10G_0058"/>
<evidence type="ECO:0000313" key="11">
    <source>
        <dbReference type="Proteomes" id="UP000027982"/>
    </source>
</evidence>
<dbReference type="InterPro" id="IPR047050">
    <property type="entry name" value="NGN"/>
</dbReference>
<dbReference type="Pfam" id="PF00467">
    <property type="entry name" value="KOW"/>
    <property type="match status" value="1"/>
</dbReference>
<dbReference type="OrthoDB" id="9809075at2"/>
<dbReference type="InterPro" id="IPR014722">
    <property type="entry name" value="Rib_uL2_dom2"/>
</dbReference>
<evidence type="ECO:0000313" key="10">
    <source>
        <dbReference type="EMBL" id="AIE83426.1"/>
    </source>
</evidence>
<dbReference type="SUPFAM" id="SSF82679">
    <property type="entry name" value="N-utilization substance G protein NusG, N-terminal domain"/>
    <property type="match status" value="1"/>
</dbReference>
<dbReference type="CDD" id="cd06091">
    <property type="entry name" value="KOW_NusG"/>
    <property type="match status" value="1"/>
</dbReference>